<evidence type="ECO:0000256" key="3">
    <source>
        <dbReference type="ARBA" id="ARBA00011738"/>
    </source>
</evidence>
<dbReference type="InterPro" id="IPR015590">
    <property type="entry name" value="Aldehyde_DH_dom"/>
</dbReference>
<sequence>MQEEIFGPVMPIVCVRSLEEAIQFISQREKPLALYVFSLNDKVIKKVIAETSSGGVTANDVIAHISVHSLPYGGVGESGAELTATCPLQMPPLPSPGMGVQERPGLPWASDPHETPPCGPLAPAITSTNHV</sequence>
<dbReference type="AlphaFoldDB" id="A0A452R659"/>
<dbReference type="EC" id="1.2.1.5" evidence="8"/>
<dbReference type="Proteomes" id="UP000291022">
    <property type="component" value="Unassembled WGS sequence"/>
</dbReference>
<protein>
    <recommendedName>
        <fullName evidence="9">Aldehyde dehydrogenase, dimeric NADP-preferring</fullName>
        <ecNumber evidence="8">1.2.1.5</ecNumber>
    </recommendedName>
    <alternativeName>
        <fullName evidence="10">Aldehyde dehydrogenase family 3 member A1</fullName>
    </alternativeName>
</protein>
<keyword evidence="17" id="KW-1185">Reference proteome</keyword>
<comment type="function">
    <text evidence="11">ALDHs play a major role in the detoxification of alcohol-derived acetaldehyde. They are involved in the metabolism of corticosteroids, biogenic amines, neurotransmitters, and lipid peroxidation. Oxidizes medium and long chain aldehydes into non-toxic fatty acids. Preferentially oxidizes aromatic aldehyde substrates. Comprises about 50 percent of corneal epithelial soluble proteins. May play a role in preventing corneal damage caused by ultraviolet light.</text>
</comment>
<evidence type="ECO:0000256" key="12">
    <source>
        <dbReference type="ARBA" id="ARBA00048806"/>
    </source>
</evidence>
<comment type="similarity">
    <text evidence="2">Belongs to the aldehyde dehydrogenase family.</text>
</comment>
<evidence type="ECO:0000256" key="7">
    <source>
        <dbReference type="ARBA" id="ARBA00023098"/>
    </source>
</evidence>
<dbReference type="FunFam" id="3.40.309.10:FF:000034">
    <property type="entry name" value="Aldehyde dehydrogenase, dimeric NADP-preferring"/>
    <property type="match status" value="1"/>
</dbReference>
<dbReference type="Gene3D" id="3.40.309.10">
    <property type="entry name" value="Aldehyde Dehydrogenase, Chain A, domain 2"/>
    <property type="match status" value="1"/>
</dbReference>
<evidence type="ECO:0000259" key="15">
    <source>
        <dbReference type="Pfam" id="PF00171"/>
    </source>
</evidence>
<dbReference type="PANTHER" id="PTHR43570">
    <property type="entry name" value="ALDEHYDE DEHYDROGENASE"/>
    <property type="match status" value="1"/>
</dbReference>
<dbReference type="GO" id="GO:0004029">
    <property type="term" value="F:aldehyde dehydrogenase (NAD+) activity"/>
    <property type="evidence" value="ECO:0007669"/>
    <property type="project" value="TreeGrafter"/>
</dbReference>
<evidence type="ECO:0000256" key="1">
    <source>
        <dbReference type="ARBA" id="ARBA00004496"/>
    </source>
</evidence>
<dbReference type="GeneTree" id="ENSGT00940000162101"/>
<evidence type="ECO:0000256" key="5">
    <source>
        <dbReference type="ARBA" id="ARBA00022857"/>
    </source>
</evidence>
<dbReference type="GO" id="GO:0005737">
    <property type="term" value="C:cytoplasm"/>
    <property type="evidence" value="ECO:0007669"/>
    <property type="project" value="UniProtKB-SubCell"/>
</dbReference>
<keyword evidence="6" id="KW-0560">Oxidoreductase</keyword>
<dbReference type="InterPro" id="IPR016163">
    <property type="entry name" value="Ald_DH_C"/>
</dbReference>
<evidence type="ECO:0000256" key="14">
    <source>
        <dbReference type="SAM" id="MobiDB-lite"/>
    </source>
</evidence>
<dbReference type="PANTHER" id="PTHR43570:SF15">
    <property type="entry name" value="ALDEHYDE DEHYDROGENASE, DIMERIC NADP-PREFERRING"/>
    <property type="match status" value="1"/>
</dbReference>
<dbReference type="STRING" id="9643.ENSUAMP00000014003"/>
<reference evidence="16" key="2">
    <citation type="submission" date="2025-08" db="UniProtKB">
        <authorList>
            <consortium name="Ensembl"/>
        </authorList>
    </citation>
    <scope>IDENTIFICATION</scope>
</reference>
<evidence type="ECO:0000256" key="4">
    <source>
        <dbReference type="ARBA" id="ARBA00022490"/>
    </source>
</evidence>
<feature type="domain" description="Aldehyde dehydrogenase" evidence="15">
    <location>
        <begin position="1"/>
        <end position="80"/>
    </location>
</feature>
<name>A0A452R659_URSAM</name>
<reference evidence="17" key="1">
    <citation type="submission" date="2016-06" db="EMBL/GenBank/DDBJ databases">
        <title>De novo assembly and RNA-Seq shows season-dependent expression and editing in black bear kidneys.</title>
        <authorList>
            <person name="Korstanje R."/>
            <person name="Srivastava A."/>
            <person name="Sarsani V.K."/>
            <person name="Sheehan S.M."/>
            <person name="Seger R.L."/>
            <person name="Barter M.E."/>
            <person name="Lindqvist C."/>
            <person name="Brody L.C."/>
            <person name="Mullikin J.C."/>
        </authorList>
    </citation>
    <scope>NUCLEOTIDE SEQUENCE [LARGE SCALE GENOMIC DNA]</scope>
</reference>
<evidence type="ECO:0000256" key="13">
    <source>
        <dbReference type="ARBA" id="ARBA00049219"/>
    </source>
</evidence>
<comment type="catalytic activity">
    <reaction evidence="12">
        <text>octanal + NAD(+) + H2O = octanoate + NADH + 2 H(+)</text>
        <dbReference type="Rhea" id="RHEA:44100"/>
        <dbReference type="ChEBI" id="CHEBI:15377"/>
        <dbReference type="ChEBI" id="CHEBI:15378"/>
        <dbReference type="ChEBI" id="CHEBI:17935"/>
        <dbReference type="ChEBI" id="CHEBI:25646"/>
        <dbReference type="ChEBI" id="CHEBI:57540"/>
        <dbReference type="ChEBI" id="CHEBI:57945"/>
    </reaction>
</comment>
<evidence type="ECO:0000313" key="16">
    <source>
        <dbReference type="Ensembl" id="ENSUAMP00000014003.1"/>
    </source>
</evidence>
<keyword evidence="7" id="KW-0443">Lipid metabolism</keyword>
<organism evidence="16 17">
    <name type="scientific">Ursus americanus</name>
    <name type="common">American black bear</name>
    <name type="synonym">Euarctos americanus</name>
    <dbReference type="NCBI Taxonomy" id="9643"/>
    <lineage>
        <taxon>Eukaryota</taxon>
        <taxon>Metazoa</taxon>
        <taxon>Chordata</taxon>
        <taxon>Craniata</taxon>
        <taxon>Vertebrata</taxon>
        <taxon>Euteleostomi</taxon>
        <taxon>Mammalia</taxon>
        <taxon>Eutheria</taxon>
        <taxon>Laurasiatheria</taxon>
        <taxon>Carnivora</taxon>
        <taxon>Caniformia</taxon>
        <taxon>Ursidae</taxon>
        <taxon>Ursus</taxon>
    </lineage>
</organism>
<evidence type="ECO:0000256" key="9">
    <source>
        <dbReference type="ARBA" id="ARBA00040587"/>
    </source>
</evidence>
<proteinExistence type="inferred from homology"/>
<evidence type="ECO:0000256" key="2">
    <source>
        <dbReference type="ARBA" id="ARBA00009986"/>
    </source>
</evidence>
<evidence type="ECO:0000256" key="6">
    <source>
        <dbReference type="ARBA" id="ARBA00023002"/>
    </source>
</evidence>
<evidence type="ECO:0000256" key="8">
    <source>
        <dbReference type="ARBA" id="ARBA00038982"/>
    </source>
</evidence>
<keyword evidence="4" id="KW-0963">Cytoplasm</keyword>
<dbReference type="SUPFAM" id="SSF53720">
    <property type="entry name" value="ALDH-like"/>
    <property type="match status" value="1"/>
</dbReference>
<dbReference type="InterPro" id="IPR016161">
    <property type="entry name" value="Ald_DH/histidinol_DH"/>
</dbReference>
<dbReference type="GO" id="GO:0006629">
    <property type="term" value="P:lipid metabolic process"/>
    <property type="evidence" value="ECO:0007669"/>
    <property type="project" value="UniProtKB-KW"/>
</dbReference>
<dbReference type="GO" id="GO:0006081">
    <property type="term" value="P:aldehyde metabolic process"/>
    <property type="evidence" value="ECO:0007669"/>
    <property type="project" value="InterPro"/>
</dbReference>
<comment type="subunit">
    <text evidence="3">Homodimer.</text>
</comment>
<dbReference type="Pfam" id="PF00171">
    <property type="entry name" value="Aldedh"/>
    <property type="match status" value="1"/>
</dbReference>
<evidence type="ECO:0000256" key="10">
    <source>
        <dbReference type="ARBA" id="ARBA00041267"/>
    </source>
</evidence>
<dbReference type="Ensembl" id="ENSUAMT00000015716.1">
    <property type="protein sequence ID" value="ENSUAMP00000014003.1"/>
    <property type="gene ID" value="ENSUAMG00000011251.1"/>
</dbReference>
<feature type="region of interest" description="Disordered" evidence="14">
    <location>
        <begin position="111"/>
        <end position="131"/>
    </location>
</feature>
<dbReference type="GO" id="GO:0004028">
    <property type="term" value="F:3-chloroallyl aldehyde dehydrogenase activity"/>
    <property type="evidence" value="ECO:0007669"/>
    <property type="project" value="TreeGrafter"/>
</dbReference>
<accession>A0A452R659</accession>
<comment type="subcellular location">
    <subcellularLocation>
        <location evidence="1">Cytoplasm</location>
    </subcellularLocation>
</comment>
<reference evidence="16" key="3">
    <citation type="submission" date="2025-09" db="UniProtKB">
        <authorList>
            <consortium name="Ensembl"/>
        </authorList>
    </citation>
    <scope>IDENTIFICATION</scope>
</reference>
<keyword evidence="5" id="KW-0521">NADP</keyword>
<dbReference type="InterPro" id="IPR012394">
    <property type="entry name" value="Aldehyde_DH_NAD(P)"/>
</dbReference>
<comment type="catalytic activity">
    <reaction evidence="13">
        <text>an aldehyde + NAD(+) + H2O = a carboxylate + NADH + 2 H(+)</text>
        <dbReference type="Rhea" id="RHEA:16185"/>
        <dbReference type="ChEBI" id="CHEBI:15377"/>
        <dbReference type="ChEBI" id="CHEBI:15378"/>
        <dbReference type="ChEBI" id="CHEBI:17478"/>
        <dbReference type="ChEBI" id="CHEBI:29067"/>
        <dbReference type="ChEBI" id="CHEBI:57540"/>
        <dbReference type="ChEBI" id="CHEBI:57945"/>
        <dbReference type="EC" id="1.2.1.5"/>
    </reaction>
</comment>
<evidence type="ECO:0000313" key="17">
    <source>
        <dbReference type="Proteomes" id="UP000291022"/>
    </source>
</evidence>
<evidence type="ECO:0000256" key="11">
    <source>
        <dbReference type="ARBA" id="ARBA00045468"/>
    </source>
</evidence>